<dbReference type="EMBL" id="JACNJN010000212">
    <property type="protein sequence ID" value="MBC8336926.1"/>
    <property type="molecule type" value="Genomic_DNA"/>
</dbReference>
<dbReference type="Proteomes" id="UP000614469">
    <property type="component" value="Unassembled WGS sequence"/>
</dbReference>
<dbReference type="Gene3D" id="3.90.1150.10">
    <property type="entry name" value="Aspartate Aminotransferase, domain 1"/>
    <property type="match status" value="1"/>
</dbReference>
<reference evidence="6 7" key="1">
    <citation type="submission" date="2020-08" db="EMBL/GenBank/DDBJ databases">
        <title>Bridging the membrane lipid divide: bacteria of the FCB group superphylum have the potential to synthesize archaeal ether lipids.</title>
        <authorList>
            <person name="Villanueva L."/>
            <person name="Von Meijenfeldt F.A.B."/>
            <person name="Westbye A.B."/>
            <person name="Yadav S."/>
            <person name="Hopmans E.C."/>
            <person name="Dutilh B.E."/>
            <person name="Sinninghe Damste J.S."/>
        </authorList>
    </citation>
    <scope>NUCLEOTIDE SEQUENCE [LARGE SCALE GENOMIC DNA]</scope>
    <source>
        <strain evidence="6">NIOZ-UU36</strain>
    </source>
</reference>
<accession>A0A8J6TFV2</accession>
<proteinExistence type="inferred from homology"/>
<dbReference type="EC" id="2.6.1.-" evidence="4"/>
<gene>
    <name evidence="6" type="ORF">H8E29_16850</name>
</gene>
<evidence type="ECO:0000259" key="5">
    <source>
        <dbReference type="Pfam" id="PF00155"/>
    </source>
</evidence>
<dbReference type="PANTHER" id="PTHR42832">
    <property type="entry name" value="AMINO ACID AMINOTRANSFERASE"/>
    <property type="match status" value="1"/>
</dbReference>
<organism evidence="6 7">
    <name type="scientific">Candidatus Desulfolinea nitratireducens</name>
    <dbReference type="NCBI Taxonomy" id="2841698"/>
    <lineage>
        <taxon>Bacteria</taxon>
        <taxon>Bacillati</taxon>
        <taxon>Chloroflexota</taxon>
        <taxon>Anaerolineae</taxon>
        <taxon>Anaerolineales</taxon>
        <taxon>Anaerolineales incertae sedis</taxon>
        <taxon>Candidatus Desulfolinea</taxon>
    </lineage>
</organism>
<dbReference type="Gene3D" id="3.40.640.10">
    <property type="entry name" value="Type I PLP-dependent aspartate aminotransferase-like (Major domain)"/>
    <property type="match status" value="1"/>
</dbReference>
<comment type="caution">
    <text evidence="6">The sequence shown here is derived from an EMBL/GenBank/DDBJ whole genome shotgun (WGS) entry which is preliminary data.</text>
</comment>
<dbReference type="InterPro" id="IPR015424">
    <property type="entry name" value="PyrdxlP-dep_Trfase"/>
</dbReference>
<dbReference type="InterPro" id="IPR004839">
    <property type="entry name" value="Aminotransferase_I/II_large"/>
</dbReference>
<dbReference type="GO" id="GO:0008483">
    <property type="term" value="F:transaminase activity"/>
    <property type="evidence" value="ECO:0007669"/>
    <property type="project" value="UniProtKB-KW"/>
</dbReference>
<evidence type="ECO:0000256" key="2">
    <source>
        <dbReference type="ARBA" id="ARBA00022576"/>
    </source>
</evidence>
<evidence type="ECO:0000313" key="7">
    <source>
        <dbReference type="Proteomes" id="UP000614469"/>
    </source>
</evidence>
<dbReference type="PROSITE" id="PS00105">
    <property type="entry name" value="AA_TRANSFER_CLASS_1"/>
    <property type="match status" value="1"/>
</dbReference>
<dbReference type="InterPro" id="IPR004838">
    <property type="entry name" value="NHTrfase_class1_PyrdxlP-BS"/>
</dbReference>
<comment type="cofactor">
    <cofactor evidence="1 4">
        <name>pyridoxal 5'-phosphate</name>
        <dbReference type="ChEBI" id="CHEBI:597326"/>
    </cofactor>
</comment>
<evidence type="ECO:0000256" key="1">
    <source>
        <dbReference type="ARBA" id="ARBA00001933"/>
    </source>
</evidence>
<keyword evidence="3 4" id="KW-0808">Transferase</keyword>
<dbReference type="InterPro" id="IPR050881">
    <property type="entry name" value="LL-DAP_aminotransferase"/>
</dbReference>
<feature type="domain" description="Aminotransferase class I/classII large" evidence="5">
    <location>
        <begin position="26"/>
        <end position="375"/>
    </location>
</feature>
<dbReference type="CDD" id="cd00609">
    <property type="entry name" value="AAT_like"/>
    <property type="match status" value="1"/>
</dbReference>
<evidence type="ECO:0000256" key="3">
    <source>
        <dbReference type="ARBA" id="ARBA00022679"/>
    </source>
</evidence>
<dbReference type="InterPro" id="IPR015421">
    <property type="entry name" value="PyrdxlP-dep_Trfase_major"/>
</dbReference>
<dbReference type="AlphaFoldDB" id="A0A8J6TFV2"/>
<dbReference type="PANTHER" id="PTHR42832:SF3">
    <property type="entry name" value="L-GLUTAMINE--4-(METHYLSULFANYL)-2-OXOBUTANOATE AMINOTRANSFERASE"/>
    <property type="match status" value="1"/>
</dbReference>
<name>A0A8J6TFV2_9CHLR</name>
<dbReference type="InterPro" id="IPR015422">
    <property type="entry name" value="PyrdxlP-dep_Trfase_small"/>
</dbReference>
<keyword evidence="2 4" id="KW-0032">Aminotransferase</keyword>
<dbReference type="SUPFAM" id="SSF53383">
    <property type="entry name" value="PLP-dependent transferases"/>
    <property type="match status" value="1"/>
</dbReference>
<sequence>MTSIKKHFFAQLDETIEILKARGIETIRLDIGSPDLPPHPEVIEALSLAASRPNTHGYQMHVGPLSYREAWAGMYERVFNVRLDPEKEIIPLLGTKEGIFHLSQAFIKAGDIALIPNPYYPTYIRGTELAGGEPYLLPLRVENDYLPDLEGIPAEVAKKAKLIWINYPNNPLGATAPLEFYEKLVRFAKKNNIFICADAAYTQVYYGEGPLPSILQVEGAKDVAIEFNSLSKSHNMAGWRVGAAVGNAAVLETLLKLKTNADSGHFRPILEAARHAMGMDQAWVHERNGVYRQRRDLIINGLRQLGISVASPQASLYIWTPIPEGWKSDQFAMSLLKEAGVSVAPGTVFGSEGEGFFRISITQPKEKIVEAIRRISDWWEENK</sequence>
<evidence type="ECO:0000256" key="4">
    <source>
        <dbReference type="RuleBase" id="RU000481"/>
    </source>
</evidence>
<dbReference type="GO" id="GO:0030170">
    <property type="term" value="F:pyridoxal phosphate binding"/>
    <property type="evidence" value="ECO:0007669"/>
    <property type="project" value="InterPro"/>
</dbReference>
<dbReference type="Pfam" id="PF00155">
    <property type="entry name" value="Aminotran_1_2"/>
    <property type="match status" value="1"/>
</dbReference>
<comment type="similarity">
    <text evidence="4">Belongs to the class-I pyridoxal-phosphate-dependent aminotransferase family.</text>
</comment>
<protein>
    <recommendedName>
        <fullName evidence="4">Aminotransferase</fullName>
        <ecNumber evidence="4">2.6.1.-</ecNumber>
    </recommendedName>
</protein>
<evidence type="ECO:0000313" key="6">
    <source>
        <dbReference type="EMBL" id="MBC8336926.1"/>
    </source>
</evidence>